<sequence length="132" mass="15454">GHTTNAYILIVYVAFWPQPARQWTVSEDDWRAMRGIYRFSGRITLKNFENKPPKEGVYVTLQSCNVNSNDEHRCRGTDCCEQNLDEEGTAFQDLWFSYHCEKMHDLPQKYPSVFTTYSCRNKKIHALGPIEI</sequence>
<feature type="chain" id="PRO_5037977898" evidence="1">
    <location>
        <begin position="23"/>
        <end position="132"/>
    </location>
</feature>
<protein>
    <submittedName>
        <fullName evidence="3">Uncharacterized protein</fullName>
    </submittedName>
</protein>
<name>A0A915HTD7_ROMCU</name>
<organism evidence="2 3">
    <name type="scientific">Romanomermis culicivorax</name>
    <name type="common">Nematode worm</name>
    <dbReference type="NCBI Taxonomy" id="13658"/>
    <lineage>
        <taxon>Eukaryota</taxon>
        <taxon>Metazoa</taxon>
        <taxon>Ecdysozoa</taxon>
        <taxon>Nematoda</taxon>
        <taxon>Enoplea</taxon>
        <taxon>Dorylaimia</taxon>
        <taxon>Mermithida</taxon>
        <taxon>Mermithoidea</taxon>
        <taxon>Mermithidae</taxon>
        <taxon>Romanomermis</taxon>
    </lineage>
</organism>
<reference evidence="3" key="1">
    <citation type="submission" date="2022-11" db="UniProtKB">
        <authorList>
            <consortium name="WormBaseParasite"/>
        </authorList>
    </citation>
    <scope>IDENTIFICATION</scope>
</reference>
<feature type="signal peptide" evidence="1">
    <location>
        <begin position="1"/>
        <end position="22"/>
    </location>
</feature>
<proteinExistence type="predicted"/>
<dbReference type="WBParaSite" id="nRc.2.0.1.t05178-RA">
    <property type="protein sequence ID" value="nRc.2.0.1.t05178-RA"/>
    <property type="gene ID" value="nRc.2.0.1.g05178"/>
</dbReference>
<accession>A0A915HTD7</accession>
<keyword evidence="1" id="KW-0732">Signal</keyword>
<evidence type="ECO:0000256" key="1">
    <source>
        <dbReference type="SAM" id="SignalP"/>
    </source>
</evidence>
<evidence type="ECO:0000313" key="2">
    <source>
        <dbReference type="Proteomes" id="UP000887565"/>
    </source>
</evidence>
<evidence type="ECO:0000313" key="3">
    <source>
        <dbReference type="WBParaSite" id="nRc.2.0.1.t05178-RA"/>
    </source>
</evidence>
<dbReference type="AlphaFoldDB" id="A0A915HTD7"/>
<dbReference type="Proteomes" id="UP000887565">
    <property type="component" value="Unplaced"/>
</dbReference>
<keyword evidence="2" id="KW-1185">Reference proteome</keyword>